<feature type="region of interest" description="Disordered" evidence="1">
    <location>
        <begin position="43"/>
        <end position="74"/>
    </location>
</feature>
<gene>
    <name evidence="2" type="ORF">S01H1_15953</name>
</gene>
<dbReference type="EMBL" id="BARS01008360">
    <property type="protein sequence ID" value="GAF77651.1"/>
    <property type="molecule type" value="Genomic_DNA"/>
</dbReference>
<sequence length="74" mass="8133">ATASVADEKSVVISQDETDASSVPHIDNFQIEYDIGQTSVTLGSLLGEQPSPDHKKSERSLSVNEFIDEKKKER</sequence>
<accession>X0SR84</accession>
<proteinExistence type="predicted"/>
<dbReference type="AlphaFoldDB" id="X0SR84"/>
<organism evidence="2">
    <name type="scientific">marine sediment metagenome</name>
    <dbReference type="NCBI Taxonomy" id="412755"/>
    <lineage>
        <taxon>unclassified sequences</taxon>
        <taxon>metagenomes</taxon>
        <taxon>ecological metagenomes</taxon>
    </lineage>
</organism>
<feature type="compositionally biased region" description="Basic and acidic residues" evidence="1">
    <location>
        <begin position="1"/>
        <end position="10"/>
    </location>
</feature>
<name>X0SR84_9ZZZZ</name>
<reference evidence="2" key="1">
    <citation type="journal article" date="2014" name="Front. Microbiol.">
        <title>High frequency of phylogenetically diverse reductive dehalogenase-homologous genes in deep subseafloor sedimentary metagenomes.</title>
        <authorList>
            <person name="Kawai M."/>
            <person name="Futagami T."/>
            <person name="Toyoda A."/>
            <person name="Takaki Y."/>
            <person name="Nishi S."/>
            <person name="Hori S."/>
            <person name="Arai W."/>
            <person name="Tsubouchi T."/>
            <person name="Morono Y."/>
            <person name="Uchiyama I."/>
            <person name="Ito T."/>
            <person name="Fujiyama A."/>
            <person name="Inagaki F."/>
            <person name="Takami H."/>
        </authorList>
    </citation>
    <scope>NUCLEOTIDE SEQUENCE</scope>
    <source>
        <strain evidence="2">Expedition CK06-06</strain>
    </source>
</reference>
<evidence type="ECO:0000256" key="1">
    <source>
        <dbReference type="SAM" id="MobiDB-lite"/>
    </source>
</evidence>
<feature type="region of interest" description="Disordered" evidence="1">
    <location>
        <begin position="1"/>
        <end position="21"/>
    </location>
</feature>
<feature type="non-terminal residue" evidence="2">
    <location>
        <position position="1"/>
    </location>
</feature>
<evidence type="ECO:0000313" key="2">
    <source>
        <dbReference type="EMBL" id="GAF77651.1"/>
    </source>
</evidence>
<protein>
    <submittedName>
        <fullName evidence="2">Uncharacterized protein</fullName>
    </submittedName>
</protein>
<comment type="caution">
    <text evidence="2">The sequence shown here is derived from an EMBL/GenBank/DDBJ whole genome shotgun (WGS) entry which is preliminary data.</text>
</comment>